<gene>
    <name evidence="1" type="primary">41</name>
    <name evidence="1" type="ORF">SEA_VROOMVROOM_41</name>
</gene>
<keyword evidence="2" id="KW-1185">Reference proteome</keyword>
<dbReference type="Proteomes" id="UP001243977">
    <property type="component" value="Segment"/>
</dbReference>
<proteinExistence type="predicted"/>
<sequence>MGLDTGSLETVPIELVAETTEAAEDWRWTYSVIPVLDGVSTRQVAVFEDGSYTEWMPADALD</sequence>
<reference evidence="1" key="1">
    <citation type="submission" date="2023-05" db="EMBL/GenBank/DDBJ databases">
        <authorList>
            <person name="Barden S."/>
            <person name="Berber-Pulido R."/>
            <person name="Bursulaya I."/>
            <person name="Chawla E."/>
            <person name="Critzer N.A."/>
            <person name="Dawson N.R."/>
            <person name="Deal M.M."/>
            <person name="Douglas K.A."/>
            <person name="Estampa J.P."/>
            <person name="Gowdy G.A."/>
            <person name="Hamid B."/>
            <person name="Hernandez E.R."/>
            <person name="Hoang R.L."/>
            <person name="Hughes A.L."/>
            <person name="Kim C.J."/>
            <person name="Kretschmer T.O."/>
            <person name="Le V.D."/>
            <person name="Li A."/>
            <person name="Li M."/>
            <person name="Lim J.M."/>
            <person name="Martin K.B."/>
            <person name="Martinez D.M."/>
            <person name="Nguyen A.H."/>
            <person name="Okumura J.H."/>
            <person name="Ortiz-Gomez D.E."/>
            <person name="Pan C."/>
            <person name="Pisipati K.L."/>
            <person name="Reyimjan D."/>
            <person name="Robles A."/>
            <person name="Rodriguez J.F."/>
            <person name="Sacristan A."/>
            <person name="Scriven S.P."/>
            <person name="Smith S.M."/>
            <person name="Tosasuk K."/>
            <person name="Tran K.A."/>
            <person name="Unanwa N.C."/>
            <person name="Vajragiri S."/>
            <person name="Vanderpool L.R."/>
            <person name="Vu T.T."/>
            <person name="Wang X."/>
            <person name="Wu F."/>
            <person name="Zhu Y.A."/>
            <person name="Nguyen M."/>
            <person name="Stephenson J.C."/>
            <person name="Zorawik M."/>
            <person name="Garza D.R."/>
            <person name="Reputana M.J."/>
            <person name="Al Banaa F.A."/>
            <person name="Reddi K."/>
            <person name="Freise A.C."/>
            <person name="Furlong K.P."/>
            <person name="Rudner A.D."/>
            <person name="Beyer A.R."/>
            <person name="Chong R.A."/>
            <person name="Edgington N.P."/>
            <person name="Garcia Costas A.M."/>
            <person name="Gibb B.P."/>
            <person name="Klyczek K.K."/>
            <person name="Swerdlow S.J."/>
            <person name="Garlena R.A."/>
            <person name="Russell D.A."/>
            <person name="Jacobs-Sera D."/>
            <person name="Hatfull G.F."/>
        </authorList>
    </citation>
    <scope>NUCLEOTIDE SEQUENCE</scope>
</reference>
<accession>A0AA49FAE9</accession>
<name>A0AA49FAE9_9CAUD</name>
<organism evidence="1 2">
    <name type="scientific">Arthrobacter phage VroomVroom</name>
    <dbReference type="NCBI Taxonomy" id="3049371"/>
    <lineage>
        <taxon>Viruses</taxon>
        <taxon>Duplodnaviria</taxon>
        <taxon>Heunggongvirae</taxon>
        <taxon>Uroviricota</taxon>
        <taxon>Caudoviricetes</taxon>
        <taxon>Casidaviridae</taxon>
        <taxon>Hilgardvirus</taxon>
        <taxon>Hilgardvirus vroomvroom</taxon>
    </lineage>
</organism>
<dbReference type="EMBL" id="OQ938592">
    <property type="protein sequence ID" value="WIC90191.1"/>
    <property type="molecule type" value="Genomic_DNA"/>
</dbReference>
<evidence type="ECO:0000313" key="1">
    <source>
        <dbReference type="EMBL" id="WIC90191.1"/>
    </source>
</evidence>
<protein>
    <submittedName>
        <fullName evidence="1">Uncharacterized protein</fullName>
    </submittedName>
</protein>
<evidence type="ECO:0000313" key="2">
    <source>
        <dbReference type="Proteomes" id="UP001243977"/>
    </source>
</evidence>